<dbReference type="Proteomes" id="UP000002613">
    <property type="component" value="Chromosome"/>
</dbReference>
<dbReference type="HOGENOM" id="CLU_1485832_0_0_2"/>
<dbReference type="EMBL" id="CP001899">
    <property type="protein sequence ID" value="ADC64971.1"/>
    <property type="molecule type" value="Genomic_DNA"/>
</dbReference>
<dbReference type="OrthoDB" id="10444at2157"/>
<dbReference type="RefSeq" id="WP_012965314.1">
    <property type="nucleotide sequence ID" value="NC_013849.1"/>
</dbReference>
<keyword evidence="2" id="KW-1185">Reference proteome</keyword>
<dbReference type="Gene3D" id="3.90.320.10">
    <property type="match status" value="1"/>
</dbReference>
<accession>D3RWV8</accession>
<dbReference type="InterPro" id="IPR011604">
    <property type="entry name" value="PDDEXK-like_dom_sf"/>
</dbReference>
<protein>
    <recommendedName>
        <fullName evidence="3">DUF83 domain-containing protein</fullName>
    </recommendedName>
</protein>
<reference evidence="2" key="1">
    <citation type="submission" date="2010-02" db="EMBL/GenBank/DDBJ databases">
        <title>Complete sequence of Ferroglobus placidus DSM 10642.</title>
        <authorList>
            <consortium name="US DOE Joint Genome Institute"/>
            <person name="Lucas S."/>
            <person name="Copeland A."/>
            <person name="Lapidus A."/>
            <person name="Cheng J.-F."/>
            <person name="Bruce D."/>
            <person name="Goodwin L."/>
            <person name="Pitluck S."/>
            <person name="Saunders E."/>
            <person name="Brettin T."/>
            <person name="Detter J.C."/>
            <person name="Han C."/>
            <person name="Tapia R."/>
            <person name="Larimer F."/>
            <person name="Land M."/>
            <person name="Hauser L."/>
            <person name="Kyrpides N."/>
            <person name="Ivanova N."/>
            <person name="Holmes D."/>
            <person name="Lovley D."/>
            <person name="Kyrpides N."/>
            <person name="Anderson I.J."/>
            <person name="Woyke T."/>
        </authorList>
    </citation>
    <scope>NUCLEOTIDE SEQUENCE [LARGE SCALE GENOMIC DNA]</scope>
    <source>
        <strain evidence="2">DSM 10642 / AEDII12DO</strain>
    </source>
</reference>
<dbReference type="Pfam" id="PF13366">
    <property type="entry name" value="PDDEXK_3"/>
    <property type="match status" value="1"/>
</dbReference>
<name>D3RWV8_FERPA</name>
<reference evidence="1 2" key="2">
    <citation type="journal article" date="2011" name="Stand. Genomic Sci.">
        <title>Complete genome sequence of Ferroglobus placidus AEDII12DO.</title>
        <authorList>
            <person name="Anderson I."/>
            <person name="Risso C."/>
            <person name="Holmes D."/>
            <person name="Lucas S."/>
            <person name="Copeland A."/>
            <person name="Lapidus A."/>
            <person name="Cheng J.F."/>
            <person name="Bruce D."/>
            <person name="Goodwin L."/>
            <person name="Pitluck S."/>
            <person name="Saunders E."/>
            <person name="Brettin T."/>
            <person name="Detter J.C."/>
            <person name="Han C."/>
            <person name="Tapia R."/>
            <person name="Larimer F."/>
            <person name="Land M."/>
            <person name="Hauser L."/>
            <person name="Woyke T."/>
            <person name="Lovley D."/>
            <person name="Kyrpides N."/>
            <person name="Ivanova N."/>
        </authorList>
    </citation>
    <scope>NUCLEOTIDE SEQUENCE [LARGE SCALE GENOMIC DNA]</scope>
    <source>
        <strain evidence="2">DSM 10642 / AEDII12DO</strain>
    </source>
</reference>
<dbReference type="STRING" id="589924.Ferp_0803"/>
<sequence>MEFFASWVFRCRVWVYLKMNYPELEAPSKVVRKGFEAERKFEEFLKLVGVKYVKQPKGKMELENFSVVGKADFLTEKCVIEVKNSSRNFPIEWIAQLNLYMKIFDVEKGILVKFHGDGAQMKSFEFDEELYEKSLEYFSWFLENKPDFPRKCSAKLCSFRHVCLNMGKR</sequence>
<organism evidence="1 2">
    <name type="scientific">Ferroglobus placidus (strain DSM 10642 / AEDII12DO)</name>
    <dbReference type="NCBI Taxonomy" id="589924"/>
    <lineage>
        <taxon>Archaea</taxon>
        <taxon>Methanobacteriati</taxon>
        <taxon>Methanobacteriota</taxon>
        <taxon>Archaeoglobi</taxon>
        <taxon>Archaeoglobales</taxon>
        <taxon>Archaeoglobaceae</taxon>
        <taxon>Ferroglobus</taxon>
    </lineage>
</organism>
<gene>
    <name evidence="1" type="ordered locus">Ferp_0803</name>
</gene>
<evidence type="ECO:0000313" key="1">
    <source>
        <dbReference type="EMBL" id="ADC64971.1"/>
    </source>
</evidence>
<evidence type="ECO:0008006" key="3">
    <source>
        <dbReference type="Google" id="ProtNLM"/>
    </source>
</evidence>
<dbReference type="InterPro" id="IPR026350">
    <property type="entry name" value="GxxExxY"/>
</dbReference>
<dbReference type="AlphaFoldDB" id="D3RWV8"/>
<dbReference type="eggNOG" id="arCOG00790">
    <property type="taxonomic scope" value="Archaea"/>
</dbReference>
<dbReference type="KEGG" id="fpl:Ferp_0803"/>
<dbReference type="PaxDb" id="589924-Ferp_0803"/>
<proteinExistence type="predicted"/>
<evidence type="ECO:0000313" key="2">
    <source>
        <dbReference type="Proteomes" id="UP000002613"/>
    </source>
</evidence>
<dbReference type="GeneID" id="8778309"/>